<evidence type="ECO:0000313" key="10">
    <source>
        <dbReference type="Proteomes" id="UP000315010"/>
    </source>
</evidence>
<organism evidence="9 10">
    <name type="scientific">Novipirellula herctigrandis</name>
    <dbReference type="NCBI Taxonomy" id="2527986"/>
    <lineage>
        <taxon>Bacteria</taxon>
        <taxon>Pseudomonadati</taxon>
        <taxon>Planctomycetota</taxon>
        <taxon>Planctomycetia</taxon>
        <taxon>Pirellulales</taxon>
        <taxon>Pirellulaceae</taxon>
        <taxon>Novipirellula</taxon>
    </lineage>
</organism>
<feature type="active site" description="Proton donor/acceptor" evidence="5">
    <location>
        <position position="185"/>
    </location>
</feature>
<dbReference type="GO" id="GO:0006284">
    <property type="term" value="P:base-excision repair"/>
    <property type="evidence" value="ECO:0007669"/>
    <property type="project" value="TreeGrafter"/>
</dbReference>
<keyword evidence="2 6" id="KW-0479">Metal-binding</keyword>
<keyword evidence="9" id="KW-0540">Nuclease</keyword>
<dbReference type="Gene3D" id="3.60.10.10">
    <property type="entry name" value="Endonuclease/exonuclease/phosphatase"/>
    <property type="match status" value="1"/>
</dbReference>
<dbReference type="PANTHER" id="PTHR22748:SF26">
    <property type="entry name" value="ENDONUCLEASE_EXONUCLEASE_PHOSPHATASE DOMAIN-CONTAINING PROTEIN"/>
    <property type="match status" value="1"/>
</dbReference>
<comment type="caution">
    <text evidence="9">The sequence shown here is derived from an EMBL/GenBank/DDBJ whole genome shotgun (WGS) entry which is preliminary data.</text>
</comment>
<feature type="binding site" evidence="6">
    <location>
        <position position="273"/>
    </location>
    <ligand>
        <name>Mg(2+)</name>
        <dbReference type="ChEBI" id="CHEBI:18420"/>
        <label>1</label>
    </ligand>
</feature>
<dbReference type="InterPro" id="IPR005135">
    <property type="entry name" value="Endo/exonuclease/phosphatase"/>
</dbReference>
<feature type="binding site" evidence="6">
    <location>
        <position position="274"/>
    </location>
    <ligand>
        <name>Mg(2+)</name>
        <dbReference type="ChEBI" id="CHEBI:18420"/>
        <label>1</label>
    </ligand>
</feature>
<dbReference type="Pfam" id="PF03372">
    <property type="entry name" value="Exo_endo_phos"/>
    <property type="match status" value="1"/>
</dbReference>
<evidence type="ECO:0000256" key="1">
    <source>
        <dbReference type="ARBA" id="ARBA00007092"/>
    </source>
</evidence>
<dbReference type="GO" id="GO:0003906">
    <property type="term" value="F:DNA-(apurinic or apyrimidinic site) endonuclease activity"/>
    <property type="evidence" value="ECO:0007669"/>
    <property type="project" value="TreeGrafter"/>
</dbReference>
<evidence type="ECO:0000256" key="4">
    <source>
        <dbReference type="ARBA" id="ARBA00022842"/>
    </source>
</evidence>
<comment type="similarity">
    <text evidence="1">Belongs to the DNA repair enzymes AP/ExoA family.</text>
</comment>
<dbReference type="InterPro" id="IPR004808">
    <property type="entry name" value="AP_endonuc_1"/>
</dbReference>
<feature type="active site" description="Proton acceptor" evidence="5">
    <location>
        <position position="274"/>
    </location>
</feature>
<evidence type="ECO:0000256" key="3">
    <source>
        <dbReference type="ARBA" id="ARBA00022801"/>
    </source>
</evidence>
<evidence type="ECO:0000259" key="8">
    <source>
        <dbReference type="Pfam" id="PF03372"/>
    </source>
</evidence>
<evidence type="ECO:0000256" key="5">
    <source>
        <dbReference type="PIRSR" id="PIRSR604808-1"/>
    </source>
</evidence>
<keyword evidence="6" id="KW-0464">Manganese</keyword>
<feature type="site" description="Transition state stabilizer" evidence="7">
    <location>
        <position position="187"/>
    </location>
</feature>
<feature type="site" description="Interaction with DNA substrate" evidence="7">
    <location>
        <position position="274"/>
    </location>
</feature>
<gene>
    <name evidence="9" type="ORF">CA13_26540</name>
</gene>
<dbReference type="AlphaFoldDB" id="A0A5C5Z1S4"/>
<evidence type="ECO:0000313" key="9">
    <source>
        <dbReference type="EMBL" id="TWT81205.1"/>
    </source>
</evidence>
<protein>
    <submittedName>
        <fullName evidence="9">Exonuclease III</fullName>
    </submittedName>
</protein>
<feature type="binding site" evidence="6">
    <location>
        <position position="74"/>
    </location>
    <ligand>
        <name>Mg(2+)</name>
        <dbReference type="ChEBI" id="CHEBI:18420"/>
        <label>1</label>
    </ligand>
</feature>
<feature type="binding site" evidence="6">
    <location>
        <position position="46"/>
    </location>
    <ligand>
        <name>Mg(2+)</name>
        <dbReference type="ChEBI" id="CHEBI:18420"/>
        <label>1</label>
    </ligand>
</feature>
<evidence type="ECO:0000256" key="2">
    <source>
        <dbReference type="ARBA" id="ARBA00022723"/>
    </source>
</evidence>
<dbReference type="GO" id="GO:0046872">
    <property type="term" value="F:metal ion binding"/>
    <property type="evidence" value="ECO:0007669"/>
    <property type="project" value="UniProtKB-KW"/>
</dbReference>
<proteinExistence type="inferred from homology"/>
<dbReference type="PANTHER" id="PTHR22748">
    <property type="entry name" value="AP ENDONUCLEASE"/>
    <property type="match status" value="1"/>
</dbReference>
<keyword evidence="9" id="KW-0269">Exonuclease</keyword>
<feature type="binding site" evidence="6">
    <location>
        <position position="185"/>
    </location>
    <ligand>
        <name>Mg(2+)</name>
        <dbReference type="ChEBI" id="CHEBI:18420"/>
        <label>1</label>
    </ligand>
</feature>
<reference evidence="9 10" key="1">
    <citation type="submission" date="2019-02" db="EMBL/GenBank/DDBJ databases">
        <title>Deep-cultivation of Planctomycetes and their phenomic and genomic characterization uncovers novel biology.</title>
        <authorList>
            <person name="Wiegand S."/>
            <person name="Jogler M."/>
            <person name="Boedeker C."/>
            <person name="Pinto D."/>
            <person name="Vollmers J."/>
            <person name="Rivas-Marin E."/>
            <person name="Kohn T."/>
            <person name="Peeters S.H."/>
            <person name="Heuer A."/>
            <person name="Rast P."/>
            <person name="Oberbeckmann S."/>
            <person name="Bunk B."/>
            <person name="Jeske O."/>
            <person name="Meyerdierks A."/>
            <person name="Storesund J.E."/>
            <person name="Kallscheuer N."/>
            <person name="Luecker S."/>
            <person name="Lage O.M."/>
            <person name="Pohl T."/>
            <person name="Merkel B.J."/>
            <person name="Hornburger P."/>
            <person name="Mueller R.-W."/>
            <person name="Bruemmer F."/>
            <person name="Labrenz M."/>
            <person name="Spormann A.M."/>
            <person name="Op Den Camp H."/>
            <person name="Overmann J."/>
            <person name="Amann R."/>
            <person name="Jetten M.S.M."/>
            <person name="Mascher T."/>
            <person name="Medema M.H."/>
            <person name="Devos D.P."/>
            <person name="Kaster A.-K."/>
            <person name="Ovreas L."/>
            <person name="Rohde M."/>
            <person name="Galperin M.Y."/>
            <person name="Jogler C."/>
        </authorList>
    </citation>
    <scope>NUCLEOTIDE SEQUENCE [LARGE SCALE GENOMIC DNA]</scope>
    <source>
        <strain evidence="9 10">CA13</strain>
    </source>
</reference>
<keyword evidence="10" id="KW-1185">Reference proteome</keyword>
<accession>A0A5C5Z1S4</accession>
<dbReference type="Proteomes" id="UP000315010">
    <property type="component" value="Unassembled WGS sequence"/>
</dbReference>
<evidence type="ECO:0000256" key="7">
    <source>
        <dbReference type="PIRSR" id="PIRSR604808-3"/>
    </source>
</evidence>
<name>A0A5C5Z1S4_9BACT</name>
<keyword evidence="4 6" id="KW-0460">Magnesium</keyword>
<feature type="active site" evidence="5">
    <location>
        <position position="150"/>
    </location>
</feature>
<evidence type="ECO:0000256" key="6">
    <source>
        <dbReference type="PIRSR" id="PIRSR604808-2"/>
    </source>
</evidence>
<feature type="domain" description="Endonuclease/exonuclease/phosphatase" evidence="8">
    <location>
        <begin position="43"/>
        <end position="274"/>
    </location>
</feature>
<dbReference type="EMBL" id="SJPJ01000001">
    <property type="protein sequence ID" value="TWT81205.1"/>
    <property type="molecule type" value="Genomic_DNA"/>
</dbReference>
<dbReference type="InterPro" id="IPR036691">
    <property type="entry name" value="Endo/exonu/phosph_ase_sf"/>
</dbReference>
<feature type="site" description="Important for catalytic activity" evidence="7">
    <location>
        <position position="243"/>
    </location>
</feature>
<dbReference type="GO" id="GO:0008081">
    <property type="term" value="F:phosphoric diester hydrolase activity"/>
    <property type="evidence" value="ECO:0007669"/>
    <property type="project" value="TreeGrafter"/>
</dbReference>
<sequence>MDNLLGQSQGTNGEALAARRLFLIQNNELHSFAQKVVRDMKIVSWNIRHGGGKQSDSISDQLARWEPSIVCLSEFRGTKPSQEIATRLSEHGLGFQMTTVVKSRPVDNRLLVASEYPITRLECHGKLQEIGSWLHVEVDCEIPFRLAAMYVPNRGKPSHLKYQIHDEVIEMMKSEGDNATIAMGDTNTGQPDLDESAKFFNKHEARWFDRISETGWIDAWRHRNPEKREYTWHTHTGSGFRLDQAFVTQKMNQRVTSIEYRWGRDAEDQCLSDHAAIMVELDDCSQTGCESP</sequence>
<feature type="binding site" evidence="6">
    <location>
        <position position="187"/>
    </location>
    <ligand>
        <name>Mg(2+)</name>
        <dbReference type="ChEBI" id="CHEBI:18420"/>
        <label>1</label>
    </ligand>
</feature>
<comment type="cofactor">
    <cofactor evidence="6">
        <name>Mg(2+)</name>
        <dbReference type="ChEBI" id="CHEBI:18420"/>
    </cofactor>
    <cofactor evidence="6">
        <name>Mn(2+)</name>
        <dbReference type="ChEBI" id="CHEBI:29035"/>
    </cofactor>
    <text evidence="6">Probably binds two magnesium or manganese ions per subunit.</text>
</comment>
<dbReference type="SUPFAM" id="SSF56219">
    <property type="entry name" value="DNase I-like"/>
    <property type="match status" value="1"/>
</dbReference>
<keyword evidence="3" id="KW-0378">Hydrolase</keyword>
<dbReference type="GO" id="GO:0008311">
    <property type="term" value="F:double-stranded DNA 3'-5' DNA exonuclease activity"/>
    <property type="evidence" value="ECO:0007669"/>
    <property type="project" value="TreeGrafter"/>
</dbReference>